<evidence type="ECO:0000256" key="5">
    <source>
        <dbReference type="ARBA" id="ARBA00023295"/>
    </source>
</evidence>
<evidence type="ECO:0000256" key="10">
    <source>
        <dbReference type="SAM" id="Phobius"/>
    </source>
</evidence>
<sequence>MASHFSLSAISLLTLLSLLLTATASPDTASTVIGATYSASTAATYPTPPTPERVASAVSSLGLSSLRLDVSDPGLVRAFLYSNTTLLLTIPNALVPPLASNRSNAMRWLYAHVVPFFPRTKIAAISVGNDVLESTPEFSQFLLPAIQNVHLALLDLGIRKIAVSTTFSFVNVVTTPFPPSAAQFQDAPLETVIRPLLQFLRDTNSSFFINVYPYNLYRLRSEIPIGFPLFQEHPFSFRDDMATGVRYRNLFDMMVDAVISAMAVAGHENIPLIVTETGWPSSSTDPREADANPVYAELYIKGLLGHLRSGRGTPLRKEGVPLVYIYELIDKQVRQGRNWGILFPNMTKKYKSIDYSSGSDSVLGGFGFLKMVVGQFLVFAFLLRGNAAISLL</sequence>
<comment type="similarity">
    <text evidence="2 8">Belongs to the glycosyl hydrolase 17 family.</text>
</comment>
<evidence type="ECO:0000256" key="6">
    <source>
        <dbReference type="ARBA" id="ARBA00033335"/>
    </source>
</evidence>
<keyword evidence="13" id="KW-1185">Reference proteome</keyword>
<dbReference type="InterPro" id="IPR000490">
    <property type="entry name" value="Glyco_hydro_17"/>
</dbReference>
<evidence type="ECO:0000256" key="8">
    <source>
        <dbReference type="RuleBase" id="RU004335"/>
    </source>
</evidence>
<evidence type="ECO:0000256" key="9">
    <source>
        <dbReference type="RuleBase" id="RU004336"/>
    </source>
</evidence>
<evidence type="ECO:0000256" key="2">
    <source>
        <dbReference type="ARBA" id="ARBA00008773"/>
    </source>
</evidence>
<evidence type="ECO:0000256" key="11">
    <source>
        <dbReference type="SAM" id="SignalP"/>
    </source>
</evidence>
<proteinExistence type="inferred from homology"/>
<comment type="catalytic activity">
    <reaction evidence="1">
        <text>Hydrolysis of (1-&gt;3)-beta-D-glucosidic linkages in (1-&gt;3)-beta-D-glucans.</text>
        <dbReference type="EC" id="3.2.1.39"/>
    </reaction>
</comment>
<name>A0A2P6SL11_ROSCH</name>
<dbReference type="Gramene" id="PRQ59350">
    <property type="protein sequence ID" value="PRQ59350"/>
    <property type="gene ID" value="RchiOBHm_Chr1g0369251"/>
</dbReference>
<dbReference type="GO" id="GO:0042973">
    <property type="term" value="F:glucan endo-1,3-beta-D-glucosidase activity"/>
    <property type="evidence" value="ECO:0007669"/>
    <property type="project" value="UniProtKB-EC"/>
</dbReference>
<reference evidence="12 13" key="1">
    <citation type="journal article" date="2018" name="Nat. Genet.">
        <title>The Rosa genome provides new insights in the design of modern roses.</title>
        <authorList>
            <person name="Bendahmane M."/>
        </authorList>
    </citation>
    <scope>NUCLEOTIDE SEQUENCE [LARGE SCALE GENOMIC DNA]</scope>
    <source>
        <strain evidence="13">cv. Old Blush</strain>
    </source>
</reference>
<keyword evidence="5 9" id="KW-0326">Glycosidase</keyword>
<feature type="signal peptide" evidence="11">
    <location>
        <begin position="1"/>
        <end position="24"/>
    </location>
</feature>
<dbReference type="OMA" id="FQEHPFN"/>
<keyword evidence="10" id="KW-0812">Transmembrane</keyword>
<evidence type="ECO:0000256" key="4">
    <source>
        <dbReference type="ARBA" id="ARBA00022801"/>
    </source>
</evidence>
<feature type="transmembrane region" description="Helical" evidence="10">
    <location>
        <begin position="362"/>
        <end position="383"/>
    </location>
</feature>
<dbReference type="GO" id="GO:0005975">
    <property type="term" value="P:carbohydrate metabolic process"/>
    <property type="evidence" value="ECO:0007669"/>
    <property type="project" value="InterPro"/>
</dbReference>
<dbReference type="EC" id="3.2.1.39" evidence="3"/>
<dbReference type="Pfam" id="PF00332">
    <property type="entry name" value="Glyco_hydro_17"/>
    <property type="match status" value="1"/>
</dbReference>
<dbReference type="InterPro" id="IPR044965">
    <property type="entry name" value="Glyco_hydro_17_plant"/>
</dbReference>
<dbReference type="OrthoDB" id="1293114at2759"/>
<dbReference type="SUPFAM" id="SSF51445">
    <property type="entry name" value="(Trans)glycosidases"/>
    <property type="match status" value="1"/>
</dbReference>
<dbReference type="EMBL" id="PDCK01000039">
    <property type="protein sequence ID" value="PRQ59350.1"/>
    <property type="molecule type" value="Genomic_DNA"/>
</dbReference>
<gene>
    <name evidence="12" type="ORF">RchiOBHm_Chr1g0369251</name>
</gene>
<keyword evidence="11" id="KW-0732">Signal</keyword>
<evidence type="ECO:0000313" key="12">
    <source>
        <dbReference type="EMBL" id="PRQ59350.1"/>
    </source>
</evidence>
<keyword evidence="10" id="KW-1133">Transmembrane helix</keyword>
<dbReference type="Proteomes" id="UP000238479">
    <property type="component" value="Chromosome 1"/>
</dbReference>
<dbReference type="PANTHER" id="PTHR32227">
    <property type="entry name" value="GLUCAN ENDO-1,3-BETA-GLUCOSIDASE BG1-RELATED-RELATED"/>
    <property type="match status" value="1"/>
</dbReference>
<dbReference type="Gene3D" id="3.20.20.80">
    <property type="entry name" value="Glycosidases"/>
    <property type="match status" value="1"/>
</dbReference>
<evidence type="ECO:0000256" key="1">
    <source>
        <dbReference type="ARBA" id="ARBA00000382"/>
    </source>
</evidence>
<keyword evidence="10" id="KW-0472">Membrane</keyword>
<feature type="chain" id="PRO_5015126028" description="glucan endo-1,3-beta-D-glucosidase" evidence="11">
    <location>
        <begin position="25"/>
        <end position="392"/>
    </location>
</feature>
<keyword evidence="4 9" id="KW-0378">Hydrolase</keyword>
<evidence type="ECO:0000313" key="13">
    <source>
        <dbReference type="Proteomes" id="UP000238479"/>
    </source>
</evidence>
<accession>A0A2P6SL11</accession>
<dbReference type="AlphaFoldDB" id="A0A2P6SL11"/>
<comment type="caution">
    <text evidence="12">The sequence shown here is derived from an EMBL/GenBank/DDBJ whole genome shotgun (WGS) entry which is preliminary data.</text>
</comment>
<organism evidence="12 13">
    <name type="scientific">Rosa chinensis</name>
    <name type="common">China rose</name>
    <dbReference type="NCBI Taxonomy" id="74649"/>
    <lineage>
        <taxon>Eukaryota</taxon>
        <taxon>Viridiplantae</taxon>
        <taxon>Streptophyta</taxon>
        <taxon>Embryophyta</taxon>
        <taxon>Tracheophyta</taxon>
        <taxon>Spermatophyta</taxon>
        <taxon>Magnoliopsida</taxon>
        <taxon>eudicotyledons</taxon>
        <taxon>Gunneridae</taxon>
        <taxon>Pentapetalae</taxon>
        <taxon>rosids</taxon>
        <taxon>fabids</taxon>
        <taxon>Rosales</taxon>
        <taxon>Rosaceae</taxon>
        <taxon>Rosoideae</taxon>
        <taxon>Rosoideae incertae sedis</taxon>
        <taxon>Rosa</taxon>
    </lineage>
</organism>
<evidence type="ECO:0000256" key="7">
    <source>
        <dbReference type="ARBA" id="ARBA00033417"/>
    </source>
</evidence>
<dbReference type="InterPro" id="IPR017853">
    <property type="entry name" value="GH"/>
</dbReference>
<evidence type="ECO:0000256" key="3">
    <source>
        <dbReference type="ARBA" id="ARBA00012780"/>
    </source>
</evidence>
<dbReference type="PROSITE" id="PS00587">
    <property type="entry name" value="GLYCOSYL_HYDROL_F17"/>
    <property type="match status" value="1"/>
</dbReference>
<protein>
    <recommendedName>
        <fullName evidence="3">glucan endo-1,3-beta-D-glucosidase</fullName>
        <ecNumber evidence="3">3.2.1.39</ecNumber>
    </recommendedName>
    <alternativeName>
        <fullName evidence="6">(1-&gt;3)-beta-glucan endohydrolase</fullName>
    </alternativeName>
    <alternativeName>
        <fullName evidence="7">Beta-1,3-endoglucanase</fullName>
    </alternativeName>
</protein>